<dbReference type="InParanoid" id="H3BF23"/>
<evidence type="ECO:0000256" key="5">
    <source>
        <dbReference type="ARBA" id="ARBA00023136"/>
    </source>
</evidence>
<dbReference type="InterPro" id="IPR051893">
    <property type="entry name" value="HCARs"/>
</dbReference>
<dbReference type="CDD" id="cd15201">
    <property type="entry name" value="7tmA_HCAR1-3"/>
    <property type="match status" value="1"/>
</dbReference>
<dbReference type="GO" id="GO:0016020">
    <property type="term" value="C:membrane"/>
    <property type="evidence" value="ECO:0007669"/>
    <property type="project" value="UniProtKB-SubCell"/>
</dbReference>
<evidence type="ECO:0000259" key="10">
    <source>
        <dbReference type="PROSITE" id="PS50262"/>
    </source>
</evidence>
<feature type="transmembrane region" description="Helical" evidence="9">
    <location>
        <begin position="140"/>
        <end position="160"/>
    </location>
</feature>
<keyword evidence="5 9" id="KW-0472">Membrane</keyword>
<comment type="subcellular location">
    <subcellularLocation>
        <location evidence="1">Membrane</location>
        <topology evidence="1">Multi-pass membrane protein</topology>
    </subcellularLocation>
</comment>
<dbReference type="FunCoup" id="H3BF23">
    <property type="interactions" value="412"/>
</dbReference>
<dbReference type="Proteomes" id="UP000008672">
    <property type="component" value="Unassembled WGS sequence"/>
</dbReference>
<feature type="transmembrane region" description="Helical" evidence="9">
    <location>
        <begin position="29"/>
        <end position="48"/>
    </location>
</feature>
<dbReference type="PANTHER" id="PTHR46048">
    <property type="entry name" value="HYDROXYCARBOXYLIC ACID RECEPTOR 2"/>
    <property type="match status" value="1"/>
</dbReference>
<evidence type="ECO:0000256" key="8">
    <source>
        <dbReference type="RuleBase" id="RU000688"/>
    </source>
</evidence>
<feature type="transmembrane region" description="Helical" evidence="9">
    <location>
        <begin position="274"/>
        <end position="295"/>
    </location>
</feature>
<gene>
    <name evidence="11" type="primary">LOC102350234</name>
</gene>
<dbReference type="PROSITE" id="PS00237">
    <property type="entry name" value="G_PROTEIN_RECEP_F1_1"/>
    <property type="match status" value="1"/>
</dbReference>
<dbReference type="EMBL" id="AFYH01016425">
    <property type="status" value="NOT_ANNOTATED_CDS"/>
    <property type="molecule type" value="Genomic_DNA"/>
</dbReference>
<evidence type="ECO:0000256" key="9">
    <source>
        <dbReference type="SAM" id="Phobius"/>
    </source>
</evidence>
<reference evidence="12" key="1">
    <citation type="submission" date="2011-08" db="EMBL/GenBank/DDBJ databases">
        <title>The draft genome of Latimeria chalumnae.</title>
        <authorList>
            <person name="Di Palma F."/>
            <person name="Alfoldi J."/>
            <person name="Johnson J."/>
            <person name="Berlin A."/>
            <person name="Gnerre S."/>
            <person name="Jaffe D."/>
            <person name="MacCallum I."/>
            <person name="Young S."/>
            <person name="Walker B.J."/>
            <person name="Lander E."/>
            <person name="Lindblad-Toh K."/>
        </authorList>
    </citation>
    <scope>NUCLEOTIDE SEQUENCE [LARGE SCALE GENOMIC DNA]</scope>
    <source>
        <strain evidence="12">Wild caught</strain>
    </source>
</reference>
<dbReference type="PRINTS" id="PR00237">
    <property type="entry name" value="GPCRRHODOPSN"/>
</dbReference>
<evidence type="ECO:0000256" key="4">
    <source>
        <dbReference type="ARBA" id="ARBA00023040"/>
    </source>
</evidence>
<keyword evidence="2 8" id="KW-0812">Transmembrane</keyword>
<feature type="domain" description="G-protein coupled receptors family 1 profile" evidence="10">
    <location>
        <begin position="40"/>
        <end position="293"/>
    </location>
</feature>
<dbReference type="Pfam" id="PF00001">
    <property type="entry name" value="7tm_1"/>
    <property type="match status" value="1"/>
</dbReference>
<keyword evidence="3 9" id="KW-1133">Transmembrane helix</keyword>
<evidence type="ECO:0000256" key="7">
    <source>
        <dbReference type="ARBA" id="ARBA00023224"/>
    </source>
</evidence>
<keyword evidence="6 8" id="KW-0675">Receptor</keyword>
<dbReference type="InterPro" id="IPR017452">
    <property type="entry name" value="GPCR_Rhodpsn_7TM"/>
</dbReference>
<dbReference type="InterPro" id="IPR000276">
    <property type="entry name" value="GPCR_Rhodpsn"/>
</dbReference>
<dbReference type="eggNOG" id="KOG3656">
    <property type="taxonomic scope" value="Eukaryota"/>
</dbReference>
<reference evidence="11" key="3">
    <citation type="submission" date="2025-09" db="UniProtKB">
        <authorList>
            <consortium name="Ensembl"/>
        </authorList>
    </citation>
    <scope>IDENTIFICATION</scope>
</reference>
<dbReference type="Gene3D" id="1.20.1070.10">
    <property type="entry name" value="Rhodopsin 7-helix transmembrane proteins"/>
    <property type="match status" value="1"/>
</dbReference>
<feature type="transmembrane region" description="Helical" evidence="9">
    <location>
        <begin position="232"/>
        <end position="254"/>
    </location>
</feature>
<keyword evidence="12" id="KW-1185">Reference proteome</keyword>
<dbReference type="GeneTree" id="ENSGT01140000282516"/>
<keyword evidence="4 8" id="KW-0297">G-protein coupled receptor</keyword>
<name>H3BF23_LATCH</name>
<comment type="similarity">
    <text evidence="8">Belongs to the G-protein coupled receptor 1 family.</text>
</comment>
<proteinExistence type="inferred from homology"/>
<dbReference type="PROSITE" id="PS50262">
    <property type="entry name" value="G_PROTEIN_RECEP_F1_2"/>
    <property type="match status" value="1"/>
</dbReference>
<accession>H3BF23</accession>
<sequence length="331" mass="37928">AKLTPCAAMKNTSCCVFEEPLLDSVLPPVLIVEFVLGLAGNGVGLWMFCFHMKNWKPNSVYLLNLAVADFVVLFCLLFRTDYYLRKKNWVYGDIPCRVLLFMLAANRASGTIFLTVVAIDRYFKIVHPHHRLNWISIKDSVLIACGLWVIIISMTMYLLAKPHLFPYSNLTQCESFNICPATDSSANWHEAYYISQFLIPVCIIAYCTVRITWQLKSKTIDKQGKIRKAVQFVLAVAIVFTVCFCPSNMVRIAIWFIKSQYSHDCKHFREANLAFYTSVCFTYFNSLLNPIVYYFSSPTFNGMFKNIFHRLNCKSEGKNAEDNTESVMATT</sequence>
<keyword evidence="7 8" id="KW-0807">Transducer</keyword>
<dbReference type="GO" id="GO:0004930">
    <property type="term" value="F:G protein-coupled receptor activity"/>
    <property type="evidence" value="ECO:0007669"/>
    <property type="project" value="UniProtKB-KW"/>
</dbReference>
<evidence type="ECO:0000313" key="11">
    <source>
        <dbReference type="Ensembl" id="ENSLACP00000020494.1"/>
    </source>
</evidence>
<dbReference type="PANTHER" id="PTHR46048:SF7">
    <property type="entry name" value="12-(S)-HYDROXY-5,8,10,14-EICOSATETRAENOIC ACID RECEPTOR"/>
    <property type="match status" value="1"/>
</dbReference>
<dbReference type="Ensembl" id="ENSLACT00000020634.1">
    <property type="protein sequence ID" value="ENSLACP00000020494.1"/>
    <property type="gene ID" value="ENSLACG00000018013.1"/>
</dbReference>
<feature type="transmembrane region" description="Helical" evidence="9">
    <location>
        <begin position="60"/>
        <end position="79"/>
    </location>
</feature>
<organism evidence="11 12">
    <name type="scientific">Latimeria chalumnae</name>
    <name type="common">Coelacanth</name>
    <dbReference type="NCBI Taxonomy" id="7897"/>
    <lineage>
        <taxon>Eukaryota</taxon>
        <taxon>Metazoa</taxon>
        <taxon>Chordata</taxon>
        <taxon>Craniata</taxon>
        <taxon>Vertebrata</taxon>
        <taxon>Euteleostomi</taxon>
        <taxon>Coelacanthiformes</taxon>
        <taxon>Coelacanthidae</taxon>
        <taxon>Latimeria</taxon>
    </lineage>
</organism>
<feature type="transmembrane region" description="Helical" evidence="9">
    <location>
        <begin position="99"/>
        <end position="119"/>
    </location>
</feature>
<dbReference type="AlphaFoldDB" id="H3BF23"/>
<dbReference type="OMA" id="FHMDEWK"/>
<reference evidence="11" key="2">
    <citation type="submission" date="2025-08" db="UniProtKB">
        <authorList>
            <consortium name="Ensembl"/>
        </authorList>
    </citation>
    <scope>IDENTIFICATION</scope>
</reference>
<protein>
    <recommendedName>
        <fullName evidence="10">G-protein coupled receptors family 1 profile domain-containing protein</fullName>
    </recommendedName>
</protein>
<evidence type="ECO:0000256" key="2">
    <source>
        <dbReference type="ARBA" id="ARBA00022692"/>
    </source>
</evidence>
<evidence type="ECO:0000313" key="12">
    <source>
        <dbReference type="Proteomes" id="UP000008672"/>
    </source>
</evidence>
<evidence type="ECO:0000256" key="3">
    <source>
        <dbReference type="ARBA" id="ARBA00022989"/>
    </source>
</evidence>
<evidence type="ECO:0000256" key="6">
    <source>
        <dbReference type="ARBA" id="ARBA00023170"/>
    </source>
</evidence>
<dbReference type="SUPFAM" id="SSF81321">
    <property type="entry name" value="Family A G protein-coupled receptor-like"/>
    <property type="match status" value="1"/>
</dbReference>
<evidence type="ECO:0000256" key="1">
    <source>
        <dbReference type="ARBA" id="ARBA00004141"/>
    </source>
</evidence>
<feature type="transmembrane region" description="Helical" evidence="9">
    <location>
        <begin position="191"/>
        <end position="211"/>
    </location>
</feature>
<dbReference type="HOGENOM" id="CLU_009579_8_2_1"/>